<dbReference type="Proteomes" id="UP000703038">
    <property type="component" value="Unassembled WGS sequence"/>
</dbReference>
<evidence type="ECO:0000313" key="5">
    <source>
        <dbReference type="EMBL" id="MBM7417168.1"/>
    </source>
</evidence>
<evidence type="ECO:0000256" key="1">
    <source>
        <dbReference type="ARBA" id="ARBA00023015"/>
    </source>
</evidence>
<dbReference type="Gene3D" id="1.10.10.10">
    <property type="entry name" value="Winged helix-like DNA-binding domain superfamily/Winged helix DNA-binding domain"/>
    <property type="match status" value="1"/>
</dbReference>
<protein>
    <submittedName>
        <fullName evidence="5">DNA-binding HxlR family transcriptional regulator</fullName>
    </submittedName>
</protein>
<gene>
    <name evidence="5" type="ORF">JOE42_003901</name>
</gene>
<keyword evidence="6" id="KW-1185">Reference proteome</keyword>
<dbReference type="Pfam" id="PF01638">
    <property type="entry name" value="HxlR"/>
    <property type="match status" value="1"/>
</dbReference>
<proteinExistence type="predicted"/>
<organism evidence="5 6">
    <name type="scientific">Rhodococcoides corynebacterioides</name>
    <dbReference type="NCBI Taxonomy" id="53972"/>
    <lineage>
        <taxon>Bacteria</taxon>
        <taxon>Bacillati</taxon>
        <taxon>Actinomycetota</taxon>
        <taxon>Actinomycetes</taxon>
        <taxon>Mycobacteriales</taxon>
        <taxon>Nocardiaceae</taxon>
        <taxon>Rhodococcoides</taxon>
    </lineage>
</organism>
<dbReference type="PANTHER" id="PTHR33204">
    <property type="entry name" value="TRANSCRIPTIONAL REGULATOR, MARR FAMILY"/>
    <property type="match status" value="1"/>
</dbReference>
<keyword evidence="3" id="KW-0804">Transcription</keyword>
<dbReference type="PROSITE" id="PS51118">
    <property type="entry name" value="HTH_HXLR"/>
    <property type="match status" value="1"/>
</dbReference>
<keyword evidence="1" id="KW-0805">Transcription regulation</keyword>
<feature type="domain" description="HTH hxlR-type" evidence="4">
    <location>
        <begin position="17"/>
        <end position="115"/>
    </location>
</feature>
<evidence type="ECO:0000256" key="3">
    <source>
        <dbReference type="ARBA" id="ARBA00023163"/>
    </source>
</evidence>
<accession>A0ABS2KZ13</accession>
<name>A0ABS2KZ13_9NOCA</name>
<dbReference type="SUPFAM" id="SSF46785">
    <property type="entry name" value="Winged helix' DNA-binding domain"/>
    <property type="match status" value="1"/>
</dbReference>
<evidence type="ECO:0000313" key="6">
    <source>
        <dbReference type="Proteomes" id="UP000703038"/>
    </source>
</evidence>
<dbReference type="GO" id="GO:0003677">
    <property type="term" value="F:DNA binding"/>
    <property type="evidence" value="ECO:0007669"/>
    <property type="project" value="UniProtKB-KW"/>
</dbReference>
<dbReference type="InterPro" id="IPR036390">
    <property type="entry name" value="WH_DNA-bd_sf"/>
</dbReference>
<comment type="caution">
    <text evidence="5">The sequence shown here is derived from an EMBL/GenBank/DDBJ whole genome shotgun (WGS) entry which is preliminary data.</text>
</comment>
<sequence>MPDTDPTLEADVFSRHCSSRDTMQDITSRWGLLALAALHEGPYRFGALRRRVDGVSERMLSQTLQRLERDGLITRTVLEQIPPKVEYALTDLGRDMAVRLVGLIEFVESTLPTVTAARAEYDARGTAGI</sequence>
<evidence type="ECO:0000259" key="4">
    <source>
        <dbReference type="PROSITE" id="PS51118"/>
    </source>
</evidence>
<dbReference type="EMBL" id="JAFBBK010000001">
    <property type="protein sequence ID" value="MBM7417168.1"/>
    <property type="molecule type" value="Genomic_DNA"/>
</dbReference>
<keyword evidence="2 5" id="KW-0238">DNA-binding</keyword>
<dbReference type="InterPro" id="IPR036388">
    <property type="entry name" value="WH-like_DNA-bd_sf"/>
</dbReference>
<dbReference type="PANTHER" id="PTHR33204:SF37">
    <property type="entry name" value="HTH-TYPE TRANSCRIPTIONAL REGULATOR YODB"/>
    <property type="match status" value="1"/>
</dbReference>
<dbReference type="InterPro" id="IPR002577">
    <property type="entry name" value="HTH_HxlR"/>
</dbReference>
<evidence type="ECO:0000256" key="2">
    <source>
        <dbReference type="ARBA" id="ARBA00023125"/>
    </source>
</evidence>
<reference evidence="5 6" key="1">
    <citation type="submission" date="2021-01" db="EMBL/GenBank/DDBJ databases">
        <title>Genomics of switchgrass bacterial isolates.</title>
        <authorList>
            <person name="Shade A."/>
        </authorList>
    </citation>
    <scope>NUCLEOTIDE SEQUENCE [LARGE SCALE GENOMIC DNA]</scope>
    <source>
        <strain evidence="5 6">PvP111</strain>
    </source>
</reference>